<feature type="compositionally biased region" description="Low complexity" evidence="1">
    <location>
        <begin position="90"/>
        <end position="109"/>
    </location>
</feature>
<dbReference type="Proteomes" id="UP000838763">
    <property type="component" value="Unassembled WGS sequence"/>
</dbReference>
<reference evidence="2" key="1">
    <citation type="submission" date="2022-11" db="EMBL/GenBank/DDBJ databases">
        <authorList>
            <person name="Scott C."/>
            <person name="Bruce N."/>
        </authorList>
    </citation>
    <scope>NUCLEOTIDE SEQUENCE</scope>
</reference>
<feature type="region of interest" description="Disordered" evidence="1">
    <location>
        <begin position="628"/>
        <end position="666"/>
    </location>
</feature>
<keyword evidence="3" id="KW-1185">Reference proteome</keyword>
<sequence>MPHSMPLSMSSPGTGSGLHTNSPAQSTTPGGGAGSGVPAAERPLHTLQSPARVSKSRHRSSAATSSLSSSSSVATIKSLVSASSSLTGISRSNPSDIGSSSSASHSSSSLNPATSHLLANSSSPPSAVAIDNSGPNSRSSSSSSIAGISSAANITTSASASASRDQTKTVSTLDLIEMDNPNFSFWGPDLVPLPSRFARIKRNLIAGNEAALEASWIRIIAALNAEVEHIEGLGSHLIPSIEFSEIENPSQTARFGRDLKRYGVGVVRGVVPRVDADIAVRETVRYLQTNHDSKPPPLPQDPTCFDFSGRRPRCTRDRLVIKYPISYADRIRIHAPTMASGTPEAPSRGSEFSSPNGIHGPVAPPKSADDWLSAIQSSGIIAQVDNGSLERWEPDGYQREGTYNEVFKGNWEDYDPWECSGRSTASSDLYNGYGACSIFRMFQGLVALSAIEPGMIRTPPPTAREGPEWEAFLSPSNWSLDREQNSYVHGAVPGHAQRVTELWHPHLQLRRSMVTLPTLQAGDYIMWHPDLAYHISSSGAGLRSPIYGRPDEVSMLVYVPAAPLTQNNALYLARQRKAFLRGQPGPDFDSTGSGLESEAPQTARLGEKDIAEIGGTAGLQAMGLAMYESAGTPPPETKDKAKARDGDVEMDEAETKSISSSSSTTHAEAEVIRLANIILFPDKAMMGFP</sequence>
<dbReference type="OrthoDB" id="8249012at2759"/>
<dbReference type="EMBL" id="CALLCH030000003">
    <property type="protein sequence ID" value="CAI4211899.1"/>
    <property type="molecule type" value="Genomic_DNA"/>
</dbReference>
<evidence type="ECO:0000313" key="3">
    <source>
        <dbReference type="Proteomes" id="UP000838763"/>
    </source>
</evidence>
<feature type="compositionally biased region" description="Low complexity" evidence="1">
    <location>
        <begin position="656"/>
        <end position="666"/>
    </location>
</feature>
<gene>
    <name evidence="2" type="ORF">PPNO1_LOCUS1671</name>
</gene>
<dbReference type="InterPro" id="IPR027443">
    <property type="entry name" value="IPNS-like_sf"/>
</dbReference>
<feature type="compositionally biased region" description="Polar residues" evidence="1">
    <location>
        <begin position="110"/>
        <end position="125"/>
    </location>
</feature>
<organism evidence="2 3">
    <name type="scientific">Parascedosporium putredinis</name>
    <dbReference type="NCBI Taxonomy" id="1442378"/>
    <lineage>
        <taxon>Eukaryota</taxon>
        <taxon>Fungi</taxon>
        <taxon>Dikarya</taxon>
        <taxon>Ascomycota</taxon>
        <taxon>Pezizomycotina</taxon>
        <taxon>Sordariomycetes</taxon>
        <taxon>Hypocreomycetidae</taxon>
        <taxon>Microascales</taxon>
        <taxon>Microascaceae</taxon>
        <taxon>Parascedosporium</taxon>
    </lineage>
</organism>
<feature type="compositionally biased region" description="Low complexity" evidence="1">
    <location>
        <begin position="61"/>
        <end position="73"/>
    </location>
</feature>
<evidence type="ECO:0000313" key="2">
    <source>
        <dbReference type="EMBL" id="CAI4211899.1"/>
    </source>
</evidence>
<dbReference type="SUPFAM" id="SSF51197">
    <property type="entry name" value="Clavaminate synthase-like"/>
    <property type="match status" value="1"/>
</dbReference>
<protein>
    <recommendedName>
        <fullName evidence="4">DUF1479-domain-containing protein</fullName>
    </recommendedName>
</protein>
<name>A0A9P1M6B1_9PEZI</name>
<feature type="region of interest" description="Disordered" evidence="1">
    <location>
        <begin position="86"/>
        <end position="144"/>
    </location>
</feature>
<feature type="region of interest" description="Disordered" evidence="1">
    <location>
        <begin position="1"/>
        <end position="73"/>
    </location>
</feature>
<feature type="region of interest" description="Disordered" evidence="1">
    <location>
        <begin position="338"/>
        <end position="360"/>
    </location>
</feature>
<comment type="caution">
    <text evidence="2">The sequence shown here is derived from an EMBL/GenBank/DDBJ whole genome shotgun (WGS) entry which is preliminary data.</text>
</comment>
<evidence type="ECO:0008006" key="4">
    <source>
        <dbReference type="Google" id="ProtNLM"/>
    </source>
</evidence>
<dbReference type="PANTHER" id="PTHR30613">
    <property type="entry name" value="UNCHARACTERIZED PROTEIN YBIU-RELATED"/>
    <property type="match status" value="1"/>
</dbReference>
<feature type="compositionally biased region" description="Low complexity" evidence="1">
    <location>
        <begin position="133"/>
        <end position="144"/>
    </location>
</feature>
<feature type="compositionally biased region" description="Low complexity" evidence="1">
    <location>
        <begin position="1"/>
        <end position="12"/>
    </location>
</feature>
<evidence type="ECO:0000256" key="1">
    <source>
        <dbReference type="SAM" id="MobiDB-lite"/>
    </source>
</evidence>
<proteinExistence type="predicted"/>
<dbReference type="InterPro" id="IPR010856">
    <property type="entry name" value="Gig2-like"/>
</dbReference>
<dbReference type="AlphaFoldDB" id="A0A9P1M6B1"/>
<feature type="compositionally biased region" description="Basic and acidic residues" evidence="1">
    <location>
        <begin position="636"/>
        <end position="647"/>
    </location>
</feature>
<dbReference type="Gene3D" id="2.60.120.330">
    <property type="entry name" value="B-lactam Antibiotic, Isopenicillin N Synthase, Chain"/>
    <property type="match status" value="2"/>
</dbReference>
<dbReference type="Pfam" id="PF07350">
    <property type="entry name" value="Gig2-like"/>
    <property type="match status" value="2"/>
</dbReference>
<dbReference type="PANTHER" id="PTHR30613:SF1">
    <property type="entry name" value="DUF1479 DOMAIN PROTEIN (AFU_ORTHOLOGUE AFUA_5G09280)"/>
    <property type="match status" value="1"/>
</dbReference>
<accession>A0A9P1M6B1</accession>